<sequence>MVHLAGIRTLTCITNKPEQTQTLHGQFAHQCRCKQCIVRAKRPDLDVLNEQGVAALYGSYRVCSDQNHALITLP</sequence>
<gene>
    <name evidence="1" type="ORF">TPSB3V08_LOCUS14402</name>
</gene>
<dbReference type="EMBL" id="OD041012">
    <property type="protein sequence ID" value="CAD7420987.1"/>
    <property type="molecule type" value="Genomic_DNA"/>
</dbReference>
<reference evidence="1" key="1">
    <citation type="submission" date="2020-11" db="EMBL/GenBank/DDBJ databases">
        <authorList>
            <person name="Tran Van P."/>
        </authorList>
    </citation>
    <scope>NUCLEOTIDE SEQUENCE</scope>
</reference>
<name>A0A7R9DUC7_TIMPO</name>
<proteinExistence type="predicted"/>
<organism evidence="1">
    <name type="scientific">Timema poppense</name>
    <name type="common">Walking stick</name>
    <dbReference type="NCBI Taxonomy" id="170557"/>
    <lineage>
        <taxon>Eukaryota</taxon>
        <taxon>Metazoa</taxon>
        <taxon>Ecdysozoa</taxon>
        <taxon>Arthropoda</taxon>
        <taxon>Hexapoda</taxon>
        <taxon>Insecta</taxon>
        <taxon>Pterygota</taxon>
        <taxon>Neoptera</taxon>
        <taxon>Polyneoptera</taxon>
        <taxon>Phasmatodea</taxon>
        <taxon>Timematodea</taxon>
        <taxon>Timematoidea</taxon>
        <taxon>Timematidae</taxon>
        <taxon>Timema</taxon>
    </lineage>
</organism>
<accession>A0A7R9DUC7</accession>
<protein>
    <submittedName>
        <fullName evidence="1">Uncharacterized protein</fullName>
    </submittedName>
</protein>
<evidence type="ECO:0000313" key="1">
    <source>
        <dbReference type="EMBL" id="CAD7420987.1"/>
    </source>
</evidence>
<dbReference type="AlphaFoldDB" id="A0A7R9DUC7"/>